<organism evidence="8 9">
    <name type="scientific">Eubacterium ramulus</name>
    <dbReference type="NCBI Taxonomy" id="39490"/>
    <lineage>
        <taxon>Bacteria</taxon>
        <taxon>Bacillati</taxon>
        <taxon>Bacillota</taxon>
        <taxon>Clostridia</taxon>
        <taxon>Eubacteriales</taxon>
        <taxon>Eubacteriaceae</taxon>
        <taxon>Eubacterium</taxon>
    </lineage>
</organism>
<feature type="binding site" evidence="7">
    <location>
        <position position="128"/>
    </location>
    <ligand>
        <name>a 1,2-diacyl-sn-glycero-3-phospho-(1'-sn-glycerol)</name>
        <dbReference type="ChEBI" id="CHEBI:64716"/>
    </ligand>
</feature>
<reference evidence="8 9" key="1">
    <citation type="submission" date="2015-09" db="EMBL/GenBank/DDBJ databases">
        <authorList>
            <consortium name="Pathogen Informatics"/>
        </authorList>
    </citation>
    <scope>NUCLEOTIDE SEQUENCE [LARGE SCALE GENOMIC DNA]</scope>
    <source>
        <strain evidence="8 9">2789STDY5608891</strain>
    </source>
</reference>
<feature type="transmembrane region" description="Helical" evidence="7">
    <location>
        <begin position="13"/>
        <end position="33"/>
    </location>
</feature>
<evidence type="ECO:0000313" key="8">
    <source>
        <dbReference type="EMBL" id="CUM87047.1"/>
    </source>
</evidence>
<dbReference type="PANTHER" id="PTHR30589:SF0">
    <property type="entry name" value="PHOSPHATIDYLGLYCEROL--PROLIPOPROTEIN DIACYLGLYCERYL TRANSFERASE"/>
    <property type="match status" value="1"/>
</dbReference>
<keyword evidence="8" id="KW-0449">Lipoprotein</keyword>
<accession>A0A173SB67</accession>
<evidence type="ECO:0000256" key="7">
    <source>
        <dbReference type="HAMAP-Rule" id="MF_01147"/>
    </source>
</evidence>
<name>A0A173SB67_EUBRA</name>
<feature type="transmembrane region" description="Helical" evidence="7">
    <location>
        <begin position="79"/>
        <end position="102"/>
    </location>
</feature>
<dbReference type="AlphaFoldDB" id="A0A173SB67"/>
<evidence type="ECO:0000256" key="3">
    <source>
        <dbReference type="ARBA" id="ARBA00022679"/>
    </source>
</evidence>
<comment type="pathway">
    <text evidence="7">Protein modification; lipoprotein biosynthesis (diacylglyceryl transfer).</text>
</comment>
<comment type="subcellular location">
    <subcellularLocation>
        <location evidence="7">Cell membrane</location>
        <topology evidence="7">Multi-pass membrane protein</topology>
    </subcellularLocation>
</comment>
<keyword evidence="6 7" id="KW-0472">Membrane</keyword>
<protein>
    <recommendedName>
        <fullName evidence="7">Phosphatidylglycerol--prolipoprotein diacylglyceryl transferase</fullName>
        <ecNumber evidence="7">2.5.1.145</ecNumber>
    </recommendedName>
</protein>
<dbReference type="GO" id="GO:0005886">
    <property type="term" value="C:plasma membrane"/>
    <property type="evidence" value="ECO:0007669"/>
    <property type="project" value="UniProtKB-SubCell"/>
</dbReference>
<keyword evidence="3 7" id="KW-0808">Transferase</keyword>
<evidence type="ECO:0000256" key="1">
    <source>
        <dbReference type="ARBA" id="ARBA00007150"/>
    </source>
</evidence>
<dbReference type="Proteomes" id="UP000095492">
    <property type="component" value="Unassembled WGS sequence"/>
</dbReference>
<dbReference type="STRING" id="39490.ERS852448_00860"/>
<feature type="transmembrane region" description="Helical" evidence="7">
    <location>
        <begin position="45"/>
        <end position="67"/>
    </location>
</feature>
<evidence type="ECO:0000256" key="4">
    <source>
        <dbReference type="ARBA" id="ARBA00022692"/>
    </source>
</evidence>
<evidence type="ECO:0000256" key="6">
    <source>
        <dbReference type="ARBA" id="ARBA00023136"/>
    </source>
</evidence>
<dbReference type="RefSeq" id="WP_055289567.1">
    <property type="nucleotide sequence ID" value="NZ_CP173382.1"/>
</dbReference>
<comment type="catalytic activity">
    <reaction evidence="7">
        <text>L-cysteinyl-[prolipoprotein] + a 1,2-diacyl-sn-glycero-3-phospho-(1'-sn-glycerol) = an S-1,2-diacyl-sn-glyceryl-L-cysteinyl-[prolipoprotein] + sn-glycerol 1-phosphate + H(+)</text>
        <dbReference type="Rhea" id="RHEA:56712"/>
        <dbReference type="Rhea" id="RHEA-COMP:14679"/>
        <dbReference type="Rhea" id="RHEA-COMP:14680"/>
        <dbReference type="ChEBI" id="CHEBI:15378"/>
        <dbReference type="ChEBI" id="CHEBI:29950"/>
        <dbReference type="ChEBI" id="CHEBI:57685"/>
        <dbReference type="ChEBI" id="CHEBI:64716"/>
        <dbReference type="ChEBI" id="CHEBI:140658"/>
        <dbReference type="EC" id="2.5.1.145"/>
    </reaction>
</comment>
<dbReference type="InterPro" id="IPR001640">
    <property type="entry name" value="Lgt"/>
</dbReference>
<proteinExistence type="inferred from homology"/>
<sequence>MKVDLFSIGRFTIHTYGVMIAIGVILCVLMGYYRAKRYEMKAESVLDLAILCVVMGFLGAKVFFVILSWKQFLADPLSVLGSSGFVVYGGIIFGVVSALIYCKIKDIRFFTYFDLLAPSIALAQAFGRLGCFFAGCCYGKETSLPIGIVFPENSLAPAGVPLLPTQLFSSAGDFLIAFVLIRMTGKMRYHGDVGALYLMLYGIGRFCVEFLRTNEQGGMFGLTTAQLISIVFMIVSILLFARNKRAADKEDLMYI</sequence>
<gene>
    <name evidence="7 8" type="primary">lgt</name>
    <name evidence="8" type="ORF">ERS852448_00860</name>
</gene>
<keyword evidence="5 7" id="KW-1133">Transmembrane helix</keyword>
<dbReference type="Pfam" id="PF01790">
    <property type="entry name" value="LGT"/>
    <property type="match status" value="1"/>
</dbReference>
<evidence type="ECO:0000256" key="5">
    <source>
        <dbReference type="ARBA" id="ARBA00022989"/>
    </source>
</evidence>
<dbReference type="EC" id="2.5.1.145" evidence="7"/>
<dbReference type="GO" id="GO:0008961">
    <property type="term" value="F:phosphatidylglycerol-prolipoprotein diacylglyceryl transferase activity"/>
    <property type="evidence" value="ECO:0007669"/>
    <property type="project" value="UniProtKB-UniRule"/>
</dbReference>
<keyword evidence="2 7" id="KW-1003">Cell membrane</keyword>
<dbReference type="EMBL" id="CYYA01000004">
    <property type="protein sequence ID" value="CUM87047.1"/>
    <property type="molecule type" value="Genomic_DNA"/>
</dbReference>
<feature type="transmembrane region" description="Helical" evidence="7">
    <location>
        <begin position="193"/>
        <end position="211"/>
    </location>
</feature>
<dbReference type="PANTHER" id="PTHR30589">
    <property type="entry name" value="PROLIPOPROTEIN DIACYLGLYCERYL TRANSFERASE"/>
    <property type="match status" value="1"/>
</dbReference>
<keyword evidence="8" id="KW-0328">Glycosyltransferase</keyword>
<comment type="similarity">
    <text evidence="1 7">Belongs to the Lgt family.</text>
</comment>
<dbReference type="NCBIfam" id="TIGR00544">
    <property type="entry name" value="lgt"/>
    <property type="match status" value="1"/>
</dbReference>
<evidence type="ECO:0000256" key="2">
    <source>
        <dbReference type="ARBA" id="ARBA00022475"/>
    </source>
</evidence>
<comment type="function">
    <text evidence="7">Catalyzes the transfer of the diacylglyceryl group from phosphatidylglycerol to the sulfhydryl group of the N-terminal cysteine of a prolipoprotein, the first step in the formation of mature lipoproteins.</text>
</comment>
<keyword evidence="4 7" id="KW-0812">Transmembrane</keyword>
<dbReference type="GeneID" id="97391297"/>
<dbReference type="GO" id="GO:0042158">
    <property type="term" value="P:lipoprotein biosynthetic process"/>
    <property type="evidence" value="ECO:0007669"/>
    <property type="project" value="UniProtKB-UniRule"/>
</dbReference>
<feature type="transmembrane region" description="Helical" evidence="7">
    <location>
        <begin position="217"/>
        <end position="241"/>
    </location>
</feature>
<dbReference type="HAMAP" id="MF_01147">
    <property type="entry name" value="Lgt"/>
    <property type="match status" value="1"/>
</dbReference>
<evidence type="ECO:0000313" key="9">
    <source>
        <dbReference type="Proteomes" id="UP000095492"/>
    </source>
</evidence>
<dbReference type="OrthoDB" id="871140at2"/>
<dbReference type="UniPathway" id="UPA00664"/>